<name>A0A9X0CRH8_9CNID</name>
<proteinExistence type="predicted"/>
<dbReference type="SUPFAM" id="SSF101898">
    <property type="entry name" value="NHL repeat"/>
    <property type="match status" value="1"/>
</dbReference>
<dbReference type="EMBL" id="MU826831">
    <property type="protein sequence ID" value="KAJ7373332.1"/>
    <property type="molecule type" value="Genomic_DNA"/>
</dbReference>
<accession>A0A9X0CRH8</accession>
<dbReference type="Gene3D" id="2.120.10.30">
    <property type="entry name" value="TolB, C-terminal domain"/>
    <property type="match status" value="1"/>
</dbReference>
<dbReference type="OrthoDB" id="5981398at2759"/>
<feature type="compositionally biased region" description="Polar residues" evidence="1">
    <location>
        <begin position="371"/>
        <end position="384"/>
    </location>
</feature>
<evidence type="ECO:0000313" key="3">
    <source>
        <dbReference type="Proteomes" id="UP001163046"/>
    </source>
</evidence>
<reference evidence="2" key="1">
    <citation type="submission" date="2023-01" db="EMBL/GenBank/DDBJ databases">
        <title>Genome assembly of the deep-sea coral Lophelia pertusa.</title>
        <authorList>
            <person name="Herrera S."/>
            <person name="Cordes E."/>
        </authorList>
    </citation>
    <scope>NUCLEOTIDE SEQUENCE</scope>
    <source>
        <strain evidence="2">USNM1676648</strain>
        <tissue evidence="2">Polyp</tissue>
    </source>
</reference>
<organism evidence="2 3">
    <name type="scientific">Desmophyllum pertusum</name>
    <dbReference type="NCBI Taxonomy" id="174260"/>
    <lineage>
        <taxon>Eukaryota</taxon>
        <taxon>Metazoa</taxon>
        <taxon>Cnidaria</taxon>
        <taxon>Anthozoa</taxon>
        <taxon>Hexacorallia</taxon>
        <taxon>Scleractinia</taxon>
        <taxon>Caryophylliina</taxon>
        <taxon>Caryophylliidae</taxon>
        <taxon>Desmophyllum</taxon>
    </lineage>
</organism>
<dbReference type="InterPro" id="IPR011042">
    <property type="entry name" value="6-blade_b-propeller_TolB-like"/>
</dbReference>
<sequence>MSAAGRGKVQHVGGWAVRKVLEKSRKYVQANIHSEKTEILKSVKMHHKMCELIEESLIASFCTLEKQSQHKETLQVTEARQFRERGLVHIEDAAYQFFLVLESYRVHLVNDQAMRREGANMVDVAHKEMMENVELKLKWQACFDVESLLKDEQEILTDRTQGKSFSHERFTRFVQKYSDPSVLSRAYLRVNLVALCEAYRVGFRRNATKKDLASSLVEAIKEGVNGKKEMTDFNTELNKLAGSSATDELAVKCGVCKGKKVIAGDCTVSGKVQHFLINHFEKCQEKHDRLRKSASGSKTIDVLFAKAQNSHTAQQDQQPFLEPDIQNIEEEFSNIDDVFDDTLSATFPGITDITMPTLSFSPDECIEETKQSNNSSDNSESCMSYSGDMYDSKVVTSLETTEEIDDTLDDSNDKESAEEDGDLRHLIVFPWSLASADPLVNNLNDLIQSGKLPKDCFYYKFVNNTVKYALVDWSRKNDFKWDKDVLEFFQTIKHLGGAATAKFVRGPCHHGTGRGGIKEFSYSNANLVISTNVVQTVACVMALDGTALKPCIQFDDRLKLCVGLKDPVGLEFITRHPQLLSSEIKGKFVTEAVPYFLTSMDMKNAMPVAVDYATKSKNGAQVKAEMIEKIRTVQVCRKCGHDAKSNNLIVSIVSLGEDYCVAHCDVCWTAKKVCTNCERMGQTLHIPALRACLNSGSKCEKVVVVVVTTDCEESNKQALTQLHDDAAKEDAPPDLYFLAAMHDVVHLGKSLKCSWSNWILWFKGTRSTLAILYNLRREGEPELRMKFKKLLTEESVRNKDRMAVDPILLLTTPELLDVLKSVDRVVYTIVPEKYRMWLSNRPGMYPHPLSVTCGPFGKLLVVDFDPLKNTSKLLLVRLHSPADVTVLVKDLQNAKSVAFTNGVAYCTEPSTVNSIAGVSFERPSAVCALSDDILLVADDGSGCFKQVCLNFDGVGIQGTSTALATYPHPMSVVSVAFSKGNNCAFFTASGHLGGIFKLELSSRQVSTVLRNSEPHTPERDIACVAVDEEGALYFTDRKSRQVWKLDSSGLSVHAGKGQQGAADGSALFAEFSQPYGICCEGRTQYITDASTGCVKLVTPLDGTTEFLTHLGDLYSNFGVHLKGQKFIDASLVDAKTCLQNITTYLKRCVSDVQQQLGTAKVTNGPEGTVSSKTIKLCELMLNSITQLLTALEVLNPDAADAINLQSLLTLVVESLHATTKIKHPAPSLLDYCRVFGKAMQESVKRITNWSAKYFTHQRSYYPVPEVAMDLCNIPKLNPIPVVSMDRADIVKMREWAREHGQCVRQRTVRQQTTKFSAGTLPLTAYSVELRQDPLDMSDMNVEDEEEEVLEDQEDLEESGEDDSDSDLSLSGNEAEEDEDVGIVVETISDETSGAVRIRLRLSGVTEGFPLHYEGSCYSCQAPNLLSARDNPAAVNAKLAKELEAYHMSYMHWVAFPLGGAAS</sequence>
<evidence type="ECO:0000256" key="1">
    <source>
        <dbReference type="SAM" id="MobiDB-lite"/>
    </source>
</evidence>
<feature type="compositionally biased region" description="Acidic residues" evidence="1">
    <location>
        <begin position="1340"/>
        <end position="1365"/>
    </location>
</feature>
<dbReference type="Proteomes" id="UP001163046">
    <property type="component" value="Unassembled WGS sequence"/>
</dbReference>
<evidence type="ECO:0000313" key="2">
    <source>
        <dbReference type="EMBL" id="KAJ7373332.1"/>
    </source>
</evidence>
<keyword evidence="3" id="KW-1185">Reference proteome</keyword>
<gene>
    <name evidence="2" type="ORF">OS493_012923</name>
</gene>
<feature type="region of interest" description="Disordered" evidence="1">
    <location>
        <begin position="1331"/>
        <end position="1379"/>
    </location>
</feature>
<feature type="region of interest" description="Disordered" evidence="1">
    <location>
        <begin position="367"/>
        <end position="387"/>
    </location>
</feature>
<protein>
    <submittedName>
        <fullName evidence="2">Uncharacterized protein</fullName>
    </submittedName>
</protein>
<comment type="caution">
    <text evidence="2">The sequence shown here is derived from an EMBL/GenBank/DDBJ whole genome shotgun (WGS) entry which is preliminary data.</text>
</comment>